<dbReference type="AlphaFoldDB" id="A0A354YXP2"/>
<evidence type="ECO:0000313" key="2">
    <source>
        <dbReference type="Proteomes" id="UP000263273"/>
    </source>
</evidence>
<organism evidence="1 2">
    <name type="scientific">Syntrophomonas wolfei</name>
    <dbReference type="NCBI Taxonomy" id="863"/>
    <lineage>
        <taxon>Bacteria</taxon>
        <taxon>Bacillati</taxon>
        <taxon>Bacillota</taxon>
        <taxon>Clostridia</taxon>
        <taxon>Eubacteriales</taxon>
        <taxon>Syntrophomonadaceae</taxon>
        <taxon>Syntrophomonas</taxon>
    </lineage>
</organism>
<accession>A0A354YXP2</accession>
<feature type="non-terminal residue" evidence="1">
    <location>
        <position position="43"/>
    </location>
</feature>
<dbReference type="Proteomes" id="UP000263273">
    <property type="component" value="Unassembled WGS sequence"/>
</dbReference>
<comment type="caution">
    <text evidence="1">The sequence shown here is derived from an EMBL/GenBank/DDBJ whole genome shotgun (WGS) entry which is preliminary data.</text>
</comment>
<name>A0A354YXP2_9FIRM</name>
<gene>
    <name evidence="1" type="ORF">DDZ44_09300</name>
</gene>
<evidence type="ECO:0000313" key="1">
    <source>
        <dbReference type="EMBL" id="HBK54118.1"/>
    </source>
</evidence>
<sequence>MTKLRHMYPGANSCRGFYSFYQYMLWPEGERKIILKGGPGVGK</sequence>
<proteinExistence type="predicted"/>
<protein>
    <submittedName>
        <fullName evidence="1">ATPase</fullName>
    </submittedName>
</protein>
<dbReference type="EMBL" id="DNZF01000204">
    <property type="protein sequence ID" value="HBK54118.1"/>
    <property type="molecule type" value="Genomic_DNA"/>
</dbReference>
<reference evidence="1 2" key="1">
    <citation type="journal article" date="2018" name="Nat. Biotechnol.">
        <title>A standardized bacterial taxonomy based on genome phylogeny substantially revises the tree of life.</title>
        <authorList>
            <person name="Parks D.H."/>
            <person name="Chuvochina M."/>
            <person name="Waite D.W."/>
            <person name="Rinke C."/>
            <person name="Skarshewski A."/>
            <person name="Chaumeil P.A."/>
            <person name="Hugenholtz P."/>
        </authorList>
    </citation>
    <scope>NUCLEOTIDE SEQUENCE [LARGE SCALE GENOMIC DNA]</scope>
    <source>
        <strain evidence="1">UBA10948</strain>
    </source>
</reference>